<evidence type="ECO:0000256" key="2">
    <source>
        <dbReference type="ARBA" id="ARBA00023002"/>
    </source>
</evidence>
<evidence type="ECO:0000259" key="3">
    <source>
        <dbReference type="Pfam" id="PF05368"/>
    </source>
</evidence>
<evidence type="ECO:0000256" key="1">
    <source>
        <dbReference type="ARBA" id="ARBA00022857"/>
    </source>
</evidence>
<proteinExistence type="predicted"/>
<dbReference type="STRING" id="205917.A0A4Y9YM75"/>
<dbReference type="SUPFAM" id="SSF51735">
    <property type="entry name" value="NAD(P)-binding Rossmann-fold domains"/>
    <property type="match status" value="1"/>
</dbReference>
<sequence>MSTFTTFAIAGVGNIGAYLAEGLLDLKTSGKVKEVVLLTRSSGANANVEKLAKKGAKVAVVDYTSQDSLTAALAGVDVVISTFGREAFSAQDAVAVAAKAAGVRLFVPSEFGGRSDEEKVAALALKAGVHARLREIGLPYLLVYTGSFPDMIFFAPLNLDLKSGKVIVGGDGNALVTFTSRPDIARFLAYVLTTLPPDQLNNKTFRLEGERISFNEVFKQYEAKTGAKLEITYRPIADLEAAVKANPADIVSVLYLHWATGAGTIGEKEDLSNGLFPGWNPKKVIEALAL</sequence>
<keyword evidence="1" id="KW-0521">NADP</keyword>
<dbReference type="OrthoDB" id="9974981at2759"/>
<organism evidence="4 5">
    <name type="scientific">Dentipellis fragilis</name>
    <dbReference type="NCBI Taxonomy" id="205917"/>
    <lineage>
        <taxon>Eukaryota</taxon>
        <taxon>Fungi</taxon>
        <taxon>Dikarya</taxon>
        <taxon>Basidiomycota</taxon>
        <taxon>Agaricomycotina</taxon>
        <taxon>Agaricomycetes</taxon>
        <taxon>Russulales</taxon>
        <taxon>Hericiaceae</taxon>
        <taxon>Dentipellis</taxon>
    </lineage>
</organism>
<dbReference type="AlphaFoldDB" id="A0A4Y9YM75"/>
<dbReference type="Gene3D" id="3.90.25.10">
    <property type="entry name" value="UDP-galactose 4-epimerase, domain 1"/>
    <property type="match status" value="1"/>
</dbReference>
<dbReference type="Proteomes" id="UP000298327">
    <property type="component" value="Unassembled WGS sequence"/>
</dbReference>
<dbReference type="InterPro" id="IPR008030">
    <property type="entry name" value="NmrA-like"/>
</dbReference>
<protein>
    <recommendedName>
        <fullName evidence="3">NmrA-like domain-containing protein</fullName>
    </recommendedName>
</protein>
<dbReference type="PANTHER" id="PTHR47706">
    <property type="entry name" value="NMRA-LIKE FAMILY PROTEIN"/>
    <property type="match status" value="1"/>
</dbReference>
<keyword evidence="2" id="KW-0560">Oxidoreductase</keyword>
<keyword evidence="5" id="KW-1185">Reference proteome</keyword>
<dbReference type="Pfam" id="PF05368">
    <property type="entry name" value="NmrA"/>
    <property type="match status" value="1"/>
</dbReference>
<gene>
    <name evidence="4" type="ORF">EVG20_g6216</name>
</gene>
<name>A0A4Y9YM75_9AGAM</name>
<dbReference type="Gene3D" id="3.40.50.720">
    <property type="entry name" value="NAD(P)-binding Rossmann-like Domain"/>
    <property type="match status" value="1"/>
</dbReference>
<dbReference type="GO" id="GO:0016491">
    <property type="term" value="F:oxidoreductase activity"/>
    <property type="evidence" value="ECO:0007669"/>
    <property type="project" value="UniProtKB-KW"/>
</dbReference>
<dbReference type="InterPro" id="IPR051609">
    <property type="entry name" value="NmrA/Isoflavone_reductase-like"/>
</dbReference>
<evidence type="ECO:0000313" key="4">
    <source>
        <dbReference type="EMBL" id="TFY63676.1"/>
    </source>
</evidence>
<dbReference type="PANTHER" id="PTHR47706:SF9">
    <property type="entry name" value="NMRA-LIKE DOMAIN-CONTAINING PROTEIN-RELATED"/>
    <property type="match status" value="1"/>
</dbReference>
<dbReference type="InterPro" id="IPR036291">
    <property type="entry name" value="NAD(P)-bd_dom_sf"/>
</dbReference>
<dbReference type="EMBL" id="SEOQ01000404">
    <property type="protein sequence ID" value="TFY63676.1"/>
    <property type="molecule type" value="Genomic_DNA"/>
</dbReference>
<comment type="caution">
    <text evidence="4">The sequence shown here is derived from an EMBL/GenBank/DDBJ whole genome shotgun (WGS) entry which is preliminary data.</text>
</comment>
<evidence type="ECO:0000313" key="5">
    <source>
        <dbReference type="Proteomes" id="UP000298327"/>
    </source>
</evidence>
<accession>A0A4Y9YM75</accession>
<feature type="domain" description="NmrA-like" evidence="3">
    <location>
        <begin position="9"/>
        <end position="241"/>
    </location>
</feature>
<reference evidence="4 5" key="1">
    <citation type="submission" date="2019-02" db="EMBL/GenBank/DDBJ databases">
        <title>Genome sequencing of the rare red list fungi Dentipellis fragilis.</title>
        <authorList>
            <person name="Buettner E."/>
            <person name="Kellner H."/>
        </authorList>
    </citation>
    <scope>NUCLEOTIDE SEQUENCE [LARGE SCALE GENOMIC DNA]</scope>
    <source>
        <strain evidence="4 5">DSM 105465</strain>
    </source>
</reference>